<organism evidence="1 2">
    <name type="scientific">Seminavis robusta</name>
    <dbReference type="NCBI Taxonomy" id="568900"/>
    <lineage>
        <taxon>Eukaryota</taxon>
        <taxon>Sar</taxon>
        <taxon>Stramenopiles</taxon>
        <taxon>Ochrophyta</taxon>
        <taxon>Bacillariophyta</taxon>
        <taxon>Bacillariophyceae</taxon>
        <taxon>Bacillariophycidae</taxon>
        <taxon>Naviculales</taxon>
        <taxon>Naviculaceae</taxon>
        <taxon>Seminavis</taxon>
    </lineage>
</organism>
<dbReference type="OrthoDB" id="55892at2759"/>
<evidence type="ECO:0000313" key="2">
    <source>
        <dbReference type="Proteomes" id="UP001153069"/>
    </source>
</evidence>
<dbReference type="EMBL" id="CAICTM010000040">
    <property type="protein sequence ID" value="CAB9498561.1"/>
    <property type="molecule type" value="Genomic_DNA"/>
</dbReference>
<dbReference type="AlphaFoldDB" id="A0A9N8DB20"/>
<comment type="caution">
    <text evidence="1">The sequence shown here is derived from an EMBL/GenBank/DDBJ whole genome shotgun (WGS) entry which is preliminary data.</text>
</comment>
<proteinExistence type="predicted"/>
<accession>A0A9N8DB20</accession>
<name>A0A9N8DB20_9STRA</name>
<sequence>MMSSLLLIEPQRSMIACHTLPTTDPTNDASLDLPTNLRALQPKSVNKVSTAPSLPQQTKHNLSNSTVAILDTFCELEMSRIFQRNECLRSHGGGCSVAAPLHVHAVYDGQGFGRILHHSIDTCIFAAVLERPCMIDLDVRDKYYTWRSFLNVGEYNWDPTHYVLHGTTMEHDLADAYSRLPSQSSSEWTDDDNNKLPDYETVLPMIWHSKWRSNNPAAQHLQYWHGSNNQTRHKMLLSPSFGNAWWQHISSYQKSIVKNGCTVNNLRTRLQNAMFQPTTLAMELFRERRDRFFRQLLKSKQTQTQTQTQTHHFYGAIHLRSTKSDLKKTYYDNEDTVDILRQCLQRIAPDITTWWLVSDNRTAAEYVEQRIDRVHTDYHASQRRFDTNKGNINFHSGYQMKQKFGHENMAPSIEDFMILHESTVAVMTHGAFGDTGARGNGKIRIQGCGGGKGGDVFKVYRKPYPTTEVK</sequence>
<evidence type="ECO:0000313" key="1">
    <source>
        <dbReference type="EMBL" id="CAB9498561.1"/>
    </source>
</evidence>
<reference evidence="1" key="1">
    <citation type="submission" date="2020-06" db="EMBL/GenBank/DDBJ databases">
        <authorList>
            <consortium name="Plant Systems Biology data submission"/>
        </authorList>
    </citation>
    <scope>NUCLEOTIDE SEQUENCE</scope>
    <source>
        <strain evidence="1">D6</strain>
    </source>
</reference>
<dbReference type="Proteomes" id="UP001153069">
    <property type="component" value="Unassembled WGS sequence"/>
</dbReference>
<protein>
    <submittedName>
        <fullName evidence="1">Uncharacterized protein</fullName>
    </submittedName>
</protein>
<gene>
    <name evidence="1" type="ORF">SEMRO_40_G024900.1</name>
</gene>
<keyword evidence="2" id="KW-1185">Reference proteome</keyword>